<dbReference type="PANTHER" id="PTHR30012:SF0">
    <property type="entry name" value="TYPE II SECRETION SYSTEM PROTEIN F-RELATED"/>
    <property type="match status" value="1"/>
</dbReference>
<dbReference type="Pfam" id="PF00482">
    <property type="entry name" value="T2SSF"/>
    <property type="match status" value="2"/>
</dbReference>
<evidence type="ECO:0000256" key="7">
    <source>
        <dbReference type="ARBA" id="ARBA00023136"/>
    </source>
</evidence>
<feature type="transmembrane region" description="Helical" evidence="8">
    <location>
        <begin position="167"/>
        <end position="190"/>
    </location>
</feature>
<dbReference type="GO" id="GO:0005886">
    <property type="term" value="C:plasma membrane"/>
    <property type="evidence" value="ECO:0007669"/>
    <property type="project" value="UniProtKB-SubCell"/>
</dbReference>
<reference evidence="10 11" key="1">
    <citation type="journal article" date="2015" name="Nature">
        <title>rRNA introns, odd ribosomes, and small enigmatic genomes across a large radiation of phyla.</title>
        <authorList>
            <person name="Brown C.T."/>
            <person name="Hug L.A."/>
            <person name="Thomas B.C."/>
            <person name="Sharon I."/>
            <person name="Castelle C.J."/>
            <person name="Singh A."/>
            <person name="Wilkins M.J."/>
            <person name="Williams K.H."/>
            <person name="Banfield J.F."/>
        </authorList>
    </citation>
    <scope>NUCLEOTIDE SEQUENCE [LARGE SCALE GENOMIC DNA]</scope>
</reference>
<dbReference type="InterPro" id="IPR018076">
    <property type="entry name" value="T2SS_GspF_dom"/>
</dbReference>
<comment type="caution">
    <text evidence="10">The sequence shown here is derived from an EMBL/GenBank/DDBJ whole genome shotgun (WGS) entry which is preliminary data.</text>
</comment>
<sequence length="401" mass="44839">MKFGYKARTKEGELQVGNVDASNRDSALSILLSHGLYVLTIEPVIEERWYDRILSFFKKVKADDIMIFTRQFATLLASQVPLSDSLANLYKQVTNPTLKEAVAEIASDIDAGFSLSQALERHTAIFSAFYINMVKSAEVTGRLAEVLDFLADYLEKQATLVAKVKNALIYPVIVIALFLVVVVIMVTVVLPQITPVFKETNVKLPFFTEVLLTVGTFVADWWWALGIILIILFLMVVDYFQSKEGKVVFDELSLRLPVVGPMFQKLFIARFAESSRVLIKGGLTIPQAIEISSRTISNAVYQDLLHEAAIQIRKGQLLSKTLAQMPEFPPLVSQLVSVGESTGRLEQLLEKINDFYTRQVEDVVNNLVSLIQPILMVVIGVMIAILFASILLPLYDLARTF</sequence>
<feature type="transmembrane region" description="Helical" evidence="8">
    <location>
        <begin position="374"/>
        <end position="395"/>
    </location>
</feature>
<keyword evidence="7 8" id="KW-0472">Membrane</keyword>
<evidence type="ECO:0000313" key="11">
    <source>
        <dbReference type="Proteomes" id="UP000034956"/>
    </source>
</evidence>
<feature type="transmembrane region" description="Helical" evidence="8">
    <location>
        <begin position="210"/>
        <end position="237"/>
    </location>
</feature>
<name>A0A0G1XBK5_9BACT</name>
<dbReference type="PANTHER" id="PTHR30012">
    <property type="entry name" value="GENERAL SECRETION PATHWAY PROTEIN"/>
    <property type="match status" value="1"/>
</dbReference>
<dbReference type="FunFam" id="1.20.81.30:FF:000001">
    <property type="entry name" value="Type II secretion system protein F"/>
    <property type="match status" value="1"/>
</dbReference>
<keyword evidence="6 8" id="KW-1133">Transmembrane helix</keyword>
<comment type="subcellular location">
    <subcellularLocation>
        <location evidence="1">Cell inner membrane</location>
        <topology evidence="1">Multi-pass membrane protein</topology>
    </subcellularLocation>
</comment>
<proteinExistence type="inferred from homology"/>
<organism evidence="10 11">
    <name type="scientific">Candidatus Jorgensenbacteria bacterium GW2011_GWA1_48_11</name>
    <dbReference type="NCBI Taxonomy" id="1618660"/>
    <lineage>
        <taxon>Bacteria</taxon>
        <taxon>Candidatus Joergenseniibacteriota</taxon>
    </lineage>
</organism>
<evidence type="ECO:0000256" key="4">
    <source>
        <dbReference type="ARBA" id="ARBA00022519"/>
    </source>
</evidence>
<evidence type="ECO:0000256" key="6">
    <source>
        <dbReference type="ARBA" id="ARBA00022989"/>
    </source>
</evidence>
<evidence type="ECO:0000256" key="8">
    <source>
        <dbReference type="SAM" id="Phobius"/>
    </source>
</evidence>
<accession>A0A0G1XBK5</accession>
<dbReference type="AlphaFoldDB" id="A0A0G1XBK5"/>
<dbReference type="Proteomes" id="UP000034956">
    <property type="component" value="Unassembled WGS sequence"/>
</dbReference>
<gene>
    <name evidence="10" type="ORF">UY23_C0001G0286</name>
</gene>
<dbReference type="InterPro" id="IPR042094">
    <property type="entry name" value="T2SS_GspF_sf"/>
</dbReference>
<evidence type="ECO:0000256" key="3">
    <source>
        <dbReference type="ARBA" id="ARBA00022475"/>
    </source>
</evidence>
<dbReference type="InterPro" id="IPR003004">
    <property type="entry name" value="GspF/PilC"/>
</dbReference>
<keyword evidence="3" id="KW-1003">Cell membrane</keyword>
<comment type="similarity">
    <text evidence="2">Belongs to the GSP F family.</text>
</comment>
<dbReference type="PRINTS" id="PR00812">
    <property type="entry name" value="BCTERIALGSPF"/>
</dbReference>
<evidence type="ECO:0000256" key="1">
    <source>
        <dbReference type="ARBA" id="ARBA00004429"/>
    </source>
</evidence>
<keyword evidence="4" id="KW-0997">Cell inner membrane</keyword>
<evidence type="ECO:0000259" key="9">
    <source>
        <dbReference type="Pfam" id="PF00482"/>
    </source>
</evidence>
<evidence type="ECO:0000256" key="2">
    <source>
        <dbReference type="ARBA" id="ARBA00005745"/>
    </source>
</evidence>
<keyword evidence="5 8" id="KW-0812">Transmembrane</keyword>
<feature type="domain" description="Type II secretion system protein GspF" evidence="9">
    <location>
        <begin position="68"/>
        <end position="191"/>
    </location>
</feature>
<evidence type="ECO:0000313" key="10">
    <source>
        <dbReference type="EMBL" id="KKU91680.1"/>
    </source>
</evidence>
<protein>
    <submittedName>
        <fullName evidence="10">Tfp pilus biogenesis protein PilC</fullName>
    </submittedName>
</protein>
<evidence type="ECO:0000256" key="5">
    <source>
        <dbReference type="ARBA" id="ARBA00022692"/>
    </source>
</evidence>
<dbReference type="EMBL" id="LCPF01000001">
    <property type="protein sequence ID" value="KKU91680.1"/>
    <property type="molecule type" value="Genomic_DNA"/>
</dbReference>
<feature type="domain" description="Type II secretion system protein GspF" evidence="9">
    <location>
        <begin position="276"/>
        <end position="393"/>
    </location>
</feature>
<dbReference type="Gene3D" id="1.20.81.30">
    <property type="entry name" value="Type II secretion system (T2SS), domain F"/>
    <property type="match status" value="2"/>
</dbReference>